<protein>
    <submittedName>
        <fullName evidence="1">Uncharacterized protein</fullName>
    </submittedName>
</protein>
<proteinExistence type="predicted"/>
<accession>A0ABX5YQX7</accession>
<evidence type="ECO:0000313" key="2">
    <source>
        <dbReference type="Proteomes" id="UP000322887"/>
    </source>
</evidence>
<organism evidence="1 2">
    <name type="scientific">Gimesia maris</name>
    <dbReference type="NCBI Taxonomy" id="122"/>
    <lineage>
        <taxon>Bacteria</taxon>
        <taxon>Pseudomonadati</taxon>
        <taxon>Planctomycetota</taxon>
        <taxon>Planctomycetia</taxon>
        <taxon>Planctomycetales</taxon>
        <taxon>Planctomycetaceae</taxon>
        <taxon>Gimesia</taxon>
    </lineage>
</organism>
<reference evidence="1 2" key="1">
    <citation type="submission" date="2019-08" db="EMBL/GenBank/DDBJ databases">
        <title>Deep-cultivation of Planctomycetes and their phenomic and genomic characterization uncovers novel biology.</title>
        <authorList>
            <person name="Wiegand S."/>
            <person name="Jogler M."/>
            <person name="Boedeker C."/>
            <person name="Pinto D."/>
            <person name="Vollmers J."/>
            <person name="Rivas-Marin E."/>
            <person name="Kohn T."/>
            <person name="Peeters S.H."/>
            <person name="Heuer A."/>
            <person name="Rast P."/>
            <person name="Oberbeckmann S."/>
            <person name="Bunk B."/>
            <person name="Jeske O."/>
            <person name="Meyerdierks A."/>
            <person name="Storesund J.E."/>
            <person name="Kallscheuer N."/>
            <person name="Luecker S."/>
            <person name="Lage O.M."/>
            <person name="Pohl T."/>
            <person name="Merkel B.J."/>
            <person name="Hornburger P."/>
            <person name="Mueller R.-W."/>
            <person name="Bruemmer F."/>
            <person name="Labrenz M."/>
            <person name="Spormann A.M."/>
            <person name="Op den Camp H."/>
            <person name="Overmann J."/>
            <person name="Amann R."/>
            <person name="Jetten M.S.M."/>
            <person name="Mascher T."/>
            <person name="Medema M.H."/>
            <person name="Devos D.P."/>
            <person name="Kaster A.-K."/>
            <person name="Ovreas L."/>
            <person name="Rohde M."/>
            <person name="Galperin M.Y."/>
            <person name="Jogler C."/>
        </authorList>
    </citation>
    <scope>NUCLEOTIDE SEQUENCE [LARGE SCALE GENOMIC DNA]</scope>
    <source>
        <strain evidence="1 2">DSM 8797</strain>
    </source>
</reference>
<dbReference type="Proteomes" id="UP000322887">
    <property type="component" value="Chromosome"/>
</dbReference>
<keyword evidence="2" id="KW-1185">Reference proteome</keyword>
<sequence length="156" mass="17686">MNSGSRKGCRQVLNRVPIEMDDHRVAHPPANLRRASSLWLEGSLSSIAPHKIQVYEASIRQADNSIAMPVPSLEFLRIVKRCCFSVRITCPNRGTVKLKNGRVEESDRSVCFSDRWDRLDSVVFNPGFHVACHIAHDDLLFGDCLIKMQFRLLIVV</sequence>
<gene>
    <name evidence="1" type="ORF">GmarT_40150</name>
</gene>
<evidence type="ECO:0000313" key="1">
    <source>
        <dbReference type="EMBL" id="QEG18130.1"/>
    </source>
</evidence>
<dbReference type="EMBL" id="CP042910">
    <property type="protein sequence ID" value="QEG18130.1"/>
    <property type="molecule type" value="Genomic_DNA"/>
</dbReference>
<name>A0ABX5YQX7_9PLAN</name>